<keyword evidence="3" id="KW-1185">Reference proteome</keyword>
<dbReference type="SUPFAM" id="SSF50156">
    <property type="entry name" value="PDZ domain-like"/>
    <property type="match status" value="1"/>
</dbReference>
<dbReference type="Proteomes" id="UP000765802">
    <property type="component" value="Unassembled WGS sequence"/>
</dbReference>
<dbReference type="Pfam" id="PF03572">
    <property type="entry name" value="Peptidase_S41"/>
    <property type="match status" value="1"/>
</dbReference>
<protein>
    <recommendedName>
        <fullName evidence="1">Tail specific protease domain-containing protein</fullName>
    </recommendedName>
</protein>
<dbReference type="Gene3D" id="3.30.750.44">
    <property type="match status" value="1"/>
</dbReference>
<dbReference type="InterPro" id="IPR036034">
    <property type="entry name" value="PDZ_sf"/>
</dbReference>
<reference evidence="2 3" key="1">
    <citation type="submission" date="2016-07" db="EMBL/GenBank/DDBJ databases">
        <title>Genome analysis of Flavihumibacter stibioxidans YS-17.</title>
        <authorList>
            <person name="Shi K."/>
            <person name="Han Y."/>
            <person name="Wang G."/>
        </authorList>
    </citation>
    <scope>NUCLEOTIDE SEQUENCE [LARGE SCALE GENOMIC DNA]</scope>
    <source>
        <strain evidence="2 3">YS-17</strain>
    </source>
</reference>
<accession>A0ABR7MD32</accession>
<dbReference type="InterPro" id="IPR005151">
    <property type="entry name" value="Tail-specific_protease"/>
</dbReference>
<dbReference type="EMBL" id="MBUA01000028">
    <property type="protein sequence ID" value="MBC6492414.1"/>
    <property type="molecule type" value="Genomic_DNA"/>
</dbReference>
<feature type="domain" description="Tail specific protease" evidence="1">
    <location>
        <begin position="463"/>
        <end position="553"/>
    </location>
</feature>
<evidence type="ECO:0000259" key="1">
    <source>
        <dbReference type="Pfam" id="PF03572"/>
    </source>
</evidence>
<evidence type="ECO:0000313" key="3">
    <source>
        <dbReference type="Proteomes" id="UP000765802"/>
    </source>
</evidence>
<name>A0ABR7MD32_9BACT</name>
<comment type="caution">
    <text evidence="2">The sequence shown here is derived from an EMBL/GenBank/DDBJ whole genome shotgun (WGS) entry which is preliminary data.</text>
</comment>
<dbReference type="Gene3D" id="2.30.42.10">
    <property type="match status" value="1"/>
</dbReference>
<dbReference type="Gene3D" id="3.90.226.10">
    <property type="entry name" value="2-enoyl-CoA Hydratase, Chain A, domain 1"/>
    <property type="match status" value="1"/>
</dbReference>
<dbReference type="SUPFAM" id="SSF52096">
    <property type="entry name" value="ClpP/crotonase"/>
    <property type="match status" value="1"/>
</dbReference>
<organism evidence="2 3">
    <name type="scientific">Flavihumibacter stibioxidans</name>
    <dbReference type="NCBI Taxonomy" id="1834163"/>
    <lineage>
        <taxon>Bacteria</taxon>
        <taxon>Pseudomonadati</taxon>
        <taxon>Bacteroidota</taxon>
        <taxon>Chitinophagia</taxon>
        <taxon>Chitinophagales</taxon>
        <taxon>Chitinophagaceae</taxon>
        <taxon>Flavihumibacter</taxon>
    </lineage>
</organism>
<evidence type="ECO:0000313" key="2">
    <source>
        <dbReference type="EMBL" id="MBC6492414.1"/>
    </source>
</evidence>
<proteinExistence type="predicted"/>
<dbReference type="InterPro" id="IPR029045">
    <property type="entry name" value="ClpP/crotonase-like_dom_sf"/>
</dbReference>
<sequence>MTAIPFQAVYICFMKNMLKWLLLLMLLPALESKSQHIGKKFPKEDILSRQQVENLAVFAEWWGFLKYFHPAVVKGHINWDSVAVDNIPGVLKAERKKDLDKILTRLYNSLPPAEPERHMKQPSGDSIFSIFSLKDIEAMALPARMKSGFGELWQYHSPDTNRKATVKYKQHTLDYPLFIDTLYNDGAADASVRLLGLFRYWNIIRYFYPHKEIAATDWIGVLKNQIPSFYKVQGRLEYGKTVRRLSASLHDSHSFVNDRYFDSHYWGPNPPFTIAWLAGKYVISEVPSDSVAKEYNFRTGDIITSINGSPVQDREAELSGIMGGSNDAALHRMISGYLLNVDSTDKVNIQLERDGEVITTTIKRYPYAVISGWGKKNSELWKYVADSILYVRAFGIRKKDTLPELLGAMNASKGVVMDLRGYPDFNTIMVLQDALLTDCRPYSFQTNWLANYPGFFRTSRMEYRPFETLELPAYKGKLIVLVDANTGSLPESVAASLSQRPATLVLGSQTAGATGNMTWVYLPGNLSIGFTAVGERSAGDRFVQRKGVKIDLPVGQLISDLRKGEDTQILAAVRQLQ</sequence>
<gene>
    <name evidence="2" type="ORF">BC349_15240</name>
</gene>